<feature type="signal peptide" evidence="7">
    <location>
        <begin position="1"/>
        <end position="24"/>
    </location>
</feature>
<dbReference type="PROSITE" id="PS50059">
    <property type="entry name" value="FKBP_PPIASE"/>
    <property type="match status" value="1"/>
</dbReference>
<dbReference type="RefSeq" id="WP_009839361.1">
    <property type="nucleotide sequence ID" value="NZ_AAOH01000015.1"/>
</dbReference>
<dbReference type="SUPFAM" id="SSF54534">
    <property type="entry name" value="FKBP-like"/>
    <property type="match status" value="1"/>
</dbReference>
<dbReference type="Proteomes" id="UP000006201">
    <property type="component" value="Unassembled WGS sequence"/>
</dbReference>
<dbReference type="Gene3D" id="3.10.50.40">
    <property type="match status" value="1"/>
</dbReference>
<keyword evidence="10" id="KW-1185">Reference proteome</keyword>
<dbReference type="HOGENOM" id="CLU_013615_0_2_6"/>
<dbReference type="InterPro" id="IPR000774">
    <property type="entry name" value="PPIase_FKBP_N"/>
</dbReference>
<evidence type="ECO:0000256" key="5">
    <source>
        <dbReference type="PROSITE-ProRule" id="PRU00277"/>
    </source>
</evidence>
<dbReference type="Pfam" id="PF01346">
    <property type="entry name" value="FKBP_N"/>
    <property type="match status" value="1"/>
</dbReference>
<keyword evidence="4 5" id="KW-0413">Isomerase</keyword>
<dbReference type="eggNOG" id="COG0545">
    <property type="taxonomic scope" value="Bacteria"/>
</dbReference>
<dbReference type="GO" id="GO:0003755">
    <property type="term" value="F:peptidyl-prolyl cis-trans isomerase activity"/>
    <property type="evidence" value="ECO:0007669"/>
    <property type="project" value="UniProtKB-UniRule"/>
</dbReference>
<sequence length="252" mass="27302">MKKTLKLSLIAASVLALTACNQEAKQETAAEVKLDTVAQQQAYGIGASVGGFLQKDLADKKALGFELDQALLVKGFQDALAGSAKIEEDKIREVLTQLDTDVRAKQEEKAKLDAEENKAKGLAFLTENGKREGVTTTESGLQYEVLAQGEGAKPSETDVVVVHYKGTLIDGTEFDSSYKRNEPVNFPLNRVIKGWTEGVQLMNVGSKFKFAIPSELAYGERALGNIPAHSTLIFEVELLEIEQPEKAEAAGE</sequence>
<evidence type="ECO:0000256" key="6">
    <source>
        <dbReference type="RuleBase" id="RU003915"/>
    </source>
</evidence>
<evidence type="ECO:0000313" key="9">
    <source>
        <dbReference type="EMBL" id="EAR26410.1"/>
    </source>
</evidence>
<evidence type="ECO:0000256" key="3">
    <source>
        <dbReference type="ARBA" id="ARBA00023110"/>
    </source>
</evidence>
<dbReference type="GO" id="GO:0006457">
    <property type="term" value="P:protein folding"/>
    <property type="evidence" value="ECO:0007669"/>
    <property type="project" value="InterPro"/>
</dbReference>
<name>A4CFS2_9GAMM</name>
<keyword evidence="7" id="KW-0732">Signal</keyword>
<gene>
    <name evidence="9" type="ORF">PTD2_09647</name>
</gene>
<dbReference type="OrthoDB" id="9814548at2"/>
<dbReference type="NCBIfam" id="NF008150">
    <property type="entry name" value="PRK10902.1"/>
    <property type="match status" value="1"/>
</dbReference>
<evidence type="ECO:0000256" key="7">
    <source>
        <dbReference type="SAM" id="SignalP"/>
    </source>
</evidence>
<proteinExistence type="inferred from homology"/>
<keyword evidence="3 5" id="KW-0697">Rotamase</keyword>
<dbReference type="EMBL" id="AAOH01000015">
    <property type="protein sequence ID" value="EAR26410.1"/>
    <property type="molecule type" value="Genomic_DNA"/>
</dbReference>
<comment type="caution">
    <text evidence="9">The sequence shown here is derived from an EMBL/GenBank/DDBJ whole genome shotgun (WGS) entry which is preliminary data.</text>
</comment>
<evidence type="ECO:0000256" key="4">
    <source>
        <dbReference type="ARBA" id="ARBA00023235"/>
    </source>
</evidence>
<feature type="chain" id="PRO_5002666313" description="Peptidyl-prolyl cis-trans isomerase" evidence="7">
    <location>
        <begin position="25"/>
        <end position="252"/>
    </location>
</feature>
<comment type="catalytic activity">
    <reaction evidence="1 5 6">
        <text>[protein]-peptidylproline (omega=180) = [protein]-peptidylproline (omega=0)</text>
        <dbReference type="Rhea" id="RHEA:16237"/>
        <dbReference type="Rhea" id="RHEA-COMP:10747"/>
        <dbReference type="Rhea" id="RHEA-COMP:10748"/>
        <dbReference type="ChEBI" id="CHEBI:83833"/>
        <dbReference type="ChEBI" id="CHEBI:83834"/>
        <dbReference type="EC" id="5.2.1.8"/>
    </reaction>
</comment>
<dbReference type="Pfam" id="PF00254">
    <property type="entry name" value="FKBP_C"/>
    <property type="match status" value="1"/>
</dbReference>
<dbReference type="STRING" id="87626.PTD2_09647"/>
<dbReference type="Gene3D" id="1.10.287.460">
    <property type="entry name" value="Peptidyl-prolyl cis-trans isomerase, FKBP-type, N-terminal domain"/>
    <property type="match status" value="1"/>
</dbReference>
<protein>
    <recommendedName>
        <fullName evidence="6">Peptidyl-prolyl cis-trans isomerase</fullName>
        <ecNumber evidence="6">5.2.1.8</ecNumber>
    </recommendedName>
</protein>
<dbReference type="EC" id="5.2.1.8" evidence="6"/>
<feature type="domain" description="PPIase FKBP-type" evidence="8">
    <location>
        <begin position="157"/>
        <end position="242"/>
    </location>
</feature>
<dbReference type="AlphaFoldDB" id="A4CFS2"/>
<organism evidence="9 10">
    <name type="scientific">Pseudoalteromonas tunicata D2</name>
    <dbReference type="NCBI Taxonomy" id="87626"/>
    <lineage>
        <taxon>Bacteria</taxon>
        <taxon>Pseudomonadati</taxon>
        <taxon>Pseudomonadota</taxon>
        <taxon>Gammaproteobacteria</taxon>
        <taxon>Alteromonadales</taxon>
        <taxon>Pseudoalteromonadaceae</taxon>
        <taxon>Pseudoalteromonas</taxon>
    </lineage>
</organism>
<dbReference type="FunFam" id="3.10.50.40:FF:000006">
    <property type="entry name" value="Peptidyl-prolyl cis-trans isomerase"/>
    <property type="match status" value="1"/>
</dbReference>
<comment type="similarity">
    <text evidence="2 6">Belongs to the FKBP-type PPIase family.</text>
</comment>
<evidence type="ECO:0000256" key="2">
    <source>
        <dbReference type="ARBA" id="ARBA00006577"/>
    </source>
</evidence>
<dbReference type="PANTHER" id="PTHR43811">
    <property type="entry name" value="FKBP-TYPE PEPTIDYL-PROLYL CIS-TRANS ISOMERASE FKPA"/>
    <property type="match status" value="1"/>
</dbReference>
<dbReference type="InterPro" id="IPR036944">
    <property type="entry name" value="PPIase_FKBP_N_sf"/>
</dbReference>
<dbReference type="PANTHER" id="PTHR43811:SF19">
    <property type="entry name" value="39 KDA FK506-BINDING NUCLEAR PROTEIN"/>
    <property type="match status" value="1"/>
</dbReference>
<evidence type="ECO:0000259" key="8">
    <source>
        <dbReference type="PROSITE" id="PS50059"/>
    </source>
</evidence>
<dbReference type="PROSITE" id="PS51257">
    <property type="entry name" value="PROKAR_LIPOPROTEIN"/>
    <property type="match status" value="1"/>
</dbReference>
<evidence type="ECO:0000313" key="10">
    <source>
        <dbReference type="Proteomes" id="UP000006201"/>
    </source>
</evidence>
<dbReference type="InterPro" id="IPR046357">
    <property type="entry name" value="PPIase_dom_sf"/>
</dbReference>
<dbReference type="InterPro" id="IPR001179">
    <property type="entry name" value="PPIase_FKBP_dom"/>
</dbReference>
<accession>A4CFS2</accession>
<evidence type="ECO:0000256" key="1">
    <source>
        <dbReference type="ARBA" id="ARBA00000971"/>
    </source>
</evidence>
<reference evidence="9 10" key="1">
    <citation type="submission" date="2006-02" db="EMBL/GenBank/DDBJ databases">
        <authorList>
            <person name="Moran M.A."/>
            <person name="Kjelleberg S."/>
            <person name="Egan S."/>
            <person name="Saunders N."/>
            <person name="Thomas T."/>
            <person name="Ferriera S."/>
            <person name="Johnson J."/>
            <person name="Kravitz S."/>
            <person name="Halpern A."/>
            <person name="Remington K."/>
            <person name="Beeson K."/>
            <person name="Tran B."/>
            <person name="Rogers Y.-H."/>
            <person name="Friedman R."/>
            <person name="Venter J.C."/>
        </authorList>
    </citation>
    <scope>NUCLEOTIDE SEQUENCE [LARGE SCALE GENOMIC DNA]</scope>
    <source>
        <strain evidence="9 10">D2</strain>
    </source>
</reference>